<dbReference type="Gene3D" id="1.10.10.2840">
    <property type="entry name" value="PucR C-terminal helix-turn-helix domain"/>
    <property type="match status" value="1"/>
</dbReference>
<evidence type="ECO:0000313" key="5">
    <source>
        <dbReference type="Proteomes" id="UP000003828"/>
    </source>
</evidence>
<evidence type="ECO:0000259" key="3">
    <source>
        <dbReference type="Pfam" id="PF17853"/>
    </source>
</evidence>
<comment type="caution">
    <text evidence="4">The sequence shown here is derived from an EMBL/GenBank/DDBJ whole genome shotgun (WGS) entry which is preliminary data.</text>
</comment>
<dbReference type="STRING" id="1077972.ARGLB_030_00040"/>
<proteinExistence type="inferred from homology"/>
<dbReference type="Proteomes" id="UP000003828">
    <property type="component" value="Unassembled WGS sequence"/>
</dbReference>
<dbReference type="InterPro" id="IPR051448">
    <property type="entry name" value="CdaR-like_regulators"/>
</dbReference>
<dbReference type="PANTHER" id="PTHR33744">
    <property type="entry name" value="CARBOHYDRATE DIACID REGULATOR"/>
    <property type="match status" value="1"/>
</dbReference>
<name>H0QJE1_ARTG1</name>
<reference evidence="4 5" key="1">
    <citation type="submission" date="2011-12" db="EMBL/GenBank/DDBJ databases">
        <title>Whole genome shotgun sequence of Arthrobacter globiformis NBRC 12137.</title>
        <authorList>
            <person name="Miyazawa S."/>
            <person name="Hosoyama A."/>
            <person name="Tsuchikane K."/>
            <person name="Katsumata H."/>
            <person name="Yamazaki S."/>
            <person name="Fujita N."/>
        </authorList>
    </citation>
    <scope>NUCLEOTIDE SEQUENCE [LARGE SCALE GENOMIC DNA]</scope>
    <source>
        <strain evidence="4 5">NBRC 12137</strain>
    </source>
</reference>
<accession>H0QJE1</accession>
<evidence type="ECO:0000313" key="4">
    <source>
        <dbReference type="EMBL" id="GAB12942.1"/>
    </source>
</evidence>
<dbReference type="AlphaFoldDB" id="H0QJE1"/>
<evidence type="ECO:0000259" key="2">
    <source>
        <dbReference type="Pfam" id="PF13556"/>
    </source>
</evidence>
<dbReference type="InterPro" id="IPR042070">
    <property type="entry name" value="PucR_C-HTH_sf"/>
</dbReference>
<organism evidence="4 5">
    <name type="scientific">Arthrobacter globiformis (strain ATCC 8010 / DSM 20124 / JCM 1332 / NBRC 12137 / NCIMB 8907 / NRRL B-2979 / 168)</name>
    <dbReference type="NCBI Taxonomy" id="1077972"/>
    <lineage>
        <taxon>Bacteria</taxon>
        <taxon>Bacillati</taxon>
        <taxon>Actinomycetota</taxon>
        <taxon>Actinomycetes</taxon>
        <taxon>Micrococcales</taxon>
        <taxon>Micrococcaceae</taxon>
        <taxon>Arthrobacter</taxon>
    </lineage>
</organism>
<feature type="domain" description="PucR C-terminal helix-turn-helix" evidence="2">
    <location>
        <begin position="480"/>
        <end position="538"/>
    </location>
</feature>
<dbReference type="InterPro" id="IPR041522">
    <property type="entry name" value="CdaR_GGDEF"/>
</dbReference>
<evidence type="ECO:0008006" key="6">
    <source>
        <dbReference type="Google" id="ProtNLM"/>
    </source>
</evidence>
<dbReference type="EMBL" id="BAEG01000030">
    <property type="protein sequence ID" value="GAB12942.1"/>
    <property type="molecule type" value="Genomic_DNA"/>
</dbReference>
<comment type="similarity">
    <text evidence="1">Belongs to the CdaR family.</text>
</comment>
<dbReference type="Pfam" id="PF13556">
    <property type="entry name" value="HTH_30"/>
    <property type="match status" value="1"/>
</dbReference>
<evidence type="ECO:0000256" key="1">
    <source>
        <dbReference type="ARBA" id="ARBA00006754"/>
    </source>
</evidence>
<feature type="domain" description="CdaR GGDEF-like" evidence="3">
    <location>
        <begin position="315"/>
        <end position="426"/>
    </location>
</feature>
<dbReference type="PANTHER" id="PTHR33744:SF1">
    <property type="entry name" value="DNA-BINDING TRANSCRIPTIONAL ACTIVATOR ADER"/>
    <property type="match status" value="1"/>
</dbReference>
<dbReference type="InterPro" id="IPR025736">
    <property type="entry name" value="PucR_C-HTH_dom"/>
</dbReference>
<dbReference type="Pfam" id="PF17853">
    <property type="entry name" value="GGDEF_2"/>
    <property type="match status" value="1"/>
</dbReference>
<gene>
    <name evidence="4" type="ORF">ARGLB_030_00040</name>
</gene>
<keyword evidence="5" id="KW-1185">Reference proteome</keyword>
<protein>
    <recommendedName>
        <fullName evidence="6">CdaR family transcriptional regulator</fullName>
    </recommendedName>
</protein>
<dbReference type="eggNOG" id="COG2508">
    <property type="taxonomic scope" value="Bacteria"/>
</dbReference>
<sequence length="547" mass="60208">MPRDWQVNQMFDRLRAEEILGKAAHSISALEFCHVAARYLVVDGHLLSSPDRAPMTHDRGVRPLQVRDATLTTTGPAWRYALSTFGDSGELNGCLVLYASTAPNPTQMIELRATARTTAPGPAEETAGAHQQEHTALLSNACDRDDRLRILSKTVLQLETRTSIQNALDGTLTAPLGQTTSRESLIAEVLSVLTGRPVCTEDGFGNIRATAGTNSGRPYPRPSAAERSRTVQLWLAFGLPVKEPRRLVAMVLPDTDVLGAMCLLENGRPYTADDVFALEYGTRLLQVELSHRRSIAQLELKLGRDLVYELVSGMDEETAATRAEAMGYDITGPQHVIVAQWQPLRTDDTVVVALRRTLRELQTPALVSRRSDITLAVAAGDPLDTELFTVAARTLRSATGAVGIGGPSHDVTQLPRSYAEALRALHTRVHSIDPYGLTRYDQLGIYRILDMPGSETDLPGYVEEWLGALQSNDARRGSDLVHTLAQYLDHGGNYDSTADSLAIHRSTLRYRLKSIRQITGFDLADPETRLNLHVATRAWRLRSARQR</sequence>